<gene>
    <name evidence="1" type="ORF">E2C01_022365</name>
</gene>
<dbReference type="EMBL" id="VSRR010002023">
    <property type="protein sequence ID" value="MPC29144.1"/>
    <property type="molecule type" value="Genomic_DNA"/>
</dbReference>
<proteinExistence type="predicted"/>
<sequence>MLYGYTVRVRGEDASRRSDPTIANNPHQAEEVRVKPPGVRCEERYKQVIATRVVSDQVAEIDSTLRHVRHLPHRIPLRSHQDKGGSILDDSYEDLVITFPSQEEPRREADFERNNEDAGNVALCRATGESQRKLVRGTHMGELLVYVSAWDSLLVLLPYEGGGEGLARSEGATTLHTSDHETILMRILFRRNLDETSTLTLWQWEDANWEQLQRCLGTTNRASLLQEDVDQQAERLTEVLLGASQTAQTDLTPLLSNHRNDAMDQGRHTAVLVLGITGSFDRVWHAVIVERLHAAGVAGALLELLHDYLQDARAYDDDITLLLPFLKDEEQVVTTRFSATLHRIEDWGRTCQITFAPQKPQLSIHTFIW</sequence>
<dbReference type="AlphaFoldDB" id="A0A5B7E8Q6"/>
<dbReference type="Proteomes" id="UP000324222">
    <property type="component" value="Unassembled WGS sequence"/>
</dbReference>
<organism evidence="1 2">
    <name type="scientific">Portunus trituberculatus</name>
    <name type="common">Swimming crab</name>
    <name type="synonym">Neptunus trituberculatus</name>
    <dbReference type="NCBI Taxonomy" id="210409"/>
    <lineage>
        <taxon>Eukaryota</taxon>
        <taxon>Metazoa</taxon>
        <taxon>Ecdysozoa</taxon>
        <taxon>Arthropoda</taxon>
        <taxon>Crustacea</taxon>
        <taxon>Multicrustacea</taxon>
        <taxon>Malacostraca</taxon>
        <taxon>Eumalacostraca</taxon>
        <taxon>Eucarida</taxon>
        <taxon>Decapoda</taxon>
        <taxon>Pleocyemata</taxon>
        <taxon>Brachyura</taxon>
        <taxon>Eubrachyura</taxon>
        <taxon>Portunoidea</taxon>
        <taxon>Portunidae</taxon>
        <taxon>Portuninae</taxon>
        <taxon>Portunus</taxon>
    </lineage>
</organism>
<evidence type="ECO:0000313" key="1">
    <source>
        <dbReference type="EMBL" id="MPC29144.1"/>
    </source>
</evidence>
<protein>
    <submittedName>
        <fullName evidence="1">Uncharacterized protein</fullName>
    </submittedName>
</protein>
<reference evidence="1 2" key="1">
    <citation type="submission" date="2019-05" db="EMBL/GenBank/DDBJ databases">
        <title>Another draft genome of Portunus trituberculatus and its Hox gene families provides insights of decapod evolution.</title>
        <authorList>
            <person name="Jeong J.-H."/>
            <person name="Song I."/>
            <person name="Kim S."/>
            <person name="Choi T."/>
            <person name="Kim D."/>
            <person name="Ryu S."/>
            <person name="Kim W."/>
        </authorList>
    </citation>
    <scope>NUCLEOTIDE SEQUENCE [LARGE SCALE GENOMIC DNA]</scope>
    <source>
        <tissue evidence="1">Muscle</tissue>
    </source>
</reference>
<evidence type="ECO:0000313" key="2">
    <source>
        <dbReference type="Proteomes" id="UP000324222"/>
    </source>
</evidence>
<comment type="caution">
    <text evidence="1">The sequence shown here is derived from an EMBL/GenBank/DDBJ whole genome shotgun (WGS) entry which is preliminary data.</text>
</comment>
<keyword evidence="2" id="KW-1185">Reference proteome</keyword>
<accession>A0A5B7E8Q6</accession>
<name>A0A5B7E8Q6_PORTR</name>
<dbReference type="OrthoDB" id="10065625at2759"/>